<sequence length="72" mass="8421">MVTSEKRLACCNNFLREQLRVIVGQFPDCFGCCRIYELYRIFLHLGIRGMFLAVVTNNIVVGRDIPVHREEF</sequence>
<gene>
    <name evidence="1" type="ORF">P5673_006615</name>
</gene>
<keyword evidence="2" id="KW-1185">Reference proteome</keyword>
<protein>
    <submittedName>
        <fullName evidence="1">Uncharacterized protein</fullName>
    </submittedName>
</protein>
<evidence type="ECO:0000313" key="1">
    <source>
        <dbReference type="EMBL" id="KAK2568653.1"/>
    </source>
</evidence>
<accession>A0AAD9VBQ8</accession>
<proteinExistence type="predicted"/>
<reference evidence="1" key="2">
    <citation type="journal article" date="2023" name="Science">
        <title>Genomic signatures of disease resistance in endangered staghorn corals.</title>
        <authorList>
            <person name="Vollmer S.V."/>
            <person name="Selwyn J.D."/>
            <person name="Despard B.A."/>
            <person name="Roesel C.L."/>
        </authorList>
    </citation>
    <scope>NUCLEOTIDE SEQUENCE</scope>
    <source>
        <strain evidence="1">K2</strain>
    </source>
</reference>
<dbReference type="AlphaFoldDB" id="A0AAD9VBQ8"/>
<name>A0AAD9VBQ8_ACRCE</name>
<organism evidence="1 2">
    <name type="scientific">Acropora cervicornis</name>
    <name type="common">Staghorn coral</name>
    <dbReference type="NCBI Taxonomy" id="6130"/>
    <lineage>
        <taxon>Eukaryota</taxon>
        <taxon>Metazoa</taxon>
        <taxon>Cnidaria</taxon>
        <taxon>Anthozoa</taxon>
        <taxon>Hexacorallia</taxon>
        <taxon>Scleractinia</taxon>
        <taxon>Astrocoeniina</taxon>
        <taxon>Acroporidae</taxon>
        <taxon>Acropora</taxon>
    </lineage>
</organism>
<reference evidence="1" key="1">
    <citation type="journal article" date="2023" name="G3 (Bethesda)">
        <title>Whole genome assembly and annotation of the endangered Caribbean coral Acropora cervicornis.</title>
        <authorList>
            <person name="Selwyn J.D."/>
            <person name="Vollmer S.V."/>
        </authorList>
    </citation>
    <scope>NUCLEOTIDE SEQUENCE</scope>
    <source>
        <strain evidence="1">K2</strain>
    </source>
</reference>
<dbReference type="EMBL" id="JARQWQ010000011">
    <property type="protein sequence ID" value="KAK2568653.1"/>
    <property type="molecule type" value="Genomic_DNA"/>
</dbReference>
<evidence type="ECO:0000313" key="2">
    <source>
        <dbReference type="Proteomes" id="UP001249851"/>
    </source>
</evidence>
<comment type="caution">
    <text evidence="1">The sequence shown here is derived from an EMBL/GenBank/DDBJ whole genome shotgun (WGS) entry which is preliminary data.</text>
</comment>
<dbReference type="Proteomes" id="UP001249851">
    <property type="component" value="Unassembled WGS sequence"/>
</dbReference>